<dbReference type="Proteomes" id="UP000093000">
    <property type="component" value="Unassembled WGS sequence"/>
</dbReference>
<gene>
    <name evidence="1" type="ORF">A0J61_10960</name>
</gene>
<dbReference type="InParanoid" id="A0A1C7MVW2"/>
<evidence type="ECO:0000313" key="1">
    <source>
        <dbReference type="EMBL" id="OBZ80991.1"/>
    </source>
</evidence>
<proteinExistence type="predicted"/>
<protein>
    <submittedName>
        <fullName evidence="1">Uncharacterized protein</fullName>
    </submittedName>
</protein>
<accession>A0A1C7MVW2</accession>
<evidence type="ECO:0000313" key="2">
    <source>
        <dbReference type="Proteomes" id="UP000093000"/>
    </source>
</evidence>
<reference evidence="1 2" key="1">
    <citation type="submission" date="2016-03" db="EMBL/GenBank/DDBJ databases">
        <title>Choanephora cucurbitarum.</title>
        <authorList>
            <person name="Min B."/>
            <person name="Park H."/>
            <person name="Park J.-H."/>
            <person name="Shin H.-D."/>
            <person name="Choi I.-G."/>
        </authorList>
    </citation>
    <scope>NUCLEOTIDE SEQUENCE [LARGE SCALE GENOMIC DNA]</scope>
    <source>
        <strain evidence="1 2">KUS-F28377</strain>
    </source>
</reference>
<keyword evidence="2" id="KW-1185">Reference proteome</keyword>
<dbReference type="EMBL" id="LUGH01001541">
    <property type="protein sequence ID" value="OBZ80991.1"/>
    <property type="molecule type" value="Genomic_DNA"/>
</dbReference>
<comment type="caution">
    <text evidence="1">The sequence shown here is derived from an EMBL/GenBank/DDBJ whole genome shotgun (WGS) entry which is preliminary data.</text>
</comment>
<sequence>MVQNHIIQNIGVCQQGVIVGLISLDKKRRSLSLQQLSNVVPATCGVFNRADLNLLQLLNPTVCDIWHNRQGILMQIIEVARLEMEETWLLTSIFDRKQNRHG</sequence>
<dbReference type="AlphaFoldDB" id="A0A1C7MVW2"/>
<name>A0A1C7MVW2_9FUNG</name>
<organism evidence="1 2">
    <name type="scientific">Choanephora cucurbitarum</name>
    <dbReference type="NCBI Taxonomy" id="101091"/>
    <lineage>
        <taxon>Eukaryota</taxon>
        <taxon>Fungi</taxon>
        <taxon>Fungi incertae sedis</taxon>
        <taxon>Mucoromycota</taxon>
        <taxon>Mucoromycotina</taxon>
        <taxon>Mucoromycetes</taxon>
        <taxon>Mucorales</taxon>
        <taxon>Mucorineae</taxon>
        <taxon>Choanephoraceae</taxon>
        <taxon>Choanephoroideae</taxon>
        <taxon>Choanephora</taxon>
    </lineage>
</organism>